<protein>
    <recommendedName>
        <fullName evidence="1">BTB domain-containing protein</fullName>
    </recommendedName>
</protein>
<dbReference type="AlphaFoldDB" id="A0A0F4G6G0"/>
<evidence type="ECO:0000313" key="3">
    <source>
        <dbReference type="Proteomes" id="UP000033647"/>
    </source>
</evidence>
<sequence length="504" mass="56892">MAEYGEKLAMLADMQNCSVTADFTILSDERTWSVHLFVLAMHSDVLKAMFRRNFKEAREFKLDWSEYHKDVVHAVVDYLYTFNYDTANLRTPFSQTPALHVHVAVLANKYNIRLLHRMAATKVESALEDECSPKDFADSAALAFDYEGPTETIKDVIVDMIVNDQSPGMSDELEATMLDYPELSLRVTKKLRTKALGNAVPAATPQRIRCCCDCGRIFSYVFSDNCTRIIAVAGTTLMTEGVQNAKFVDVGIVSDRKTTCKYSSLTVAIEAADTPNMIMQPSQSPKPSPSMDLDQDARDTLRTRFAEYYDNDAYSDFTIKCDSTEWKVHRFVMSIHSDVLKKCCQSAFKEAQAGNLDLSEHAVEEVEALVYFLYHWEYKLADDTSIFEDLCFHIDMALLADKYLVTGLVTVAKELFAFSLSDLEDDEELAELALKAYDSPDIIADMRSNIVNVVVEEKKMESKEVLQAMRTQGEFATDVALAMSKEIERSERSRRSSGGWADGW</sequence>
<dbReference type="SUPFAM" id="SSF54695">
    <property type="entry name" value="POZ domain"/>
    <property type="match status" value="2"/>
</dbReference>
<evidence type="ECO:0000259" key="1">
    <source>
        <dbReference type="PROSITE" id="PS50097"/>
    </source>
</evidence>
<accession>A0A0F4G6G0</accession>
<feature type="domain" description="BTB" evidence="1">
    <location>
        <begin position="315"/>
        <end position="382"/>
    </location>
</feature>
<feature type="domain" description="BTB" evidence="1">
    <location>
        <begin position="21"/>
        <end position="88"/>
    </location>
</feature>
<proteinExistence type="predicted"/>
<dbReference type="PROSITE" id="PS50097">
    <property type="entry name" value="BTB"/>
    <property type="match status" value="2"/>
</dbReference>
<dbReference type="PANTHER" id="PTHR47843:SF5">
    <property type="entry name" value="BTB_POZ DOMAIN PROTEIN"/>
    <property type="match status" value="1"/>
</dbReference>
<dbReference type="STRING" id="1047168.A0A0F4G6G0"/>
<dbReference type="Gene3D" id="3.30.710.10">
    <property type="entry name" value="Potassium Channel Kv1.1, Chain A"/>
    <property type="match status" value="2"/>
</dbReference>
<dbReference type="Proteomes" id="UP000033647">
    <property type="component" value="Unassembled WGS sequence"/>
</dbReference>
<gene>
    <name evidence="2" type="ORF">TI39_contig5839g00030</name>
</gene>
<evidence type="ECO:0000313" key="2">
    <source>
        <dbReference type="EMBL" id="KJX92622.1"/>
    </source>
</evidence>
<dbReference type="CDD" id="cd18186">
    <property type="entry name" value="BTB_POZ_ZBTB_KLHL-like"/>
    <property type="match status" value="2"/>
</dbReference>
<keyword evidence="3" id="KW-1185">Reference proteome</keyword>
<reference evidence="2 3" key="1">
    <citation type="submission" date="2015-03" db="EMBL/GenBank/DDBJ databases">
        <title>RNA-seq based gene annotation and comparative genomics of four Zymoseptoria species reveal species-specific pathogenicity related genes and transposable element activity.</title>
        <authorList>
            <person name="Grandaubert J."/>
            <person name="Bhattacharyya A."/>
            <person name="Stukenbrock E.H."/>
        </authorList>
    </citation>
    <scope>NUCLEOTIDE SEQUENCE [LARGE SCALE GENOMIC DNA]</scope>
    <source>
        <strain evidence="2 3">Zb18110</strain>
    </source>
</reference>
<dbReference type="InterPro" id="IPR000210">
    <property type="entry name" value="BTB/POZ_dom"/>
</dbReference>
<name>A0A0F4G6G0_9PEZI</name>
<comment type="caution">
    <text evidence="2">The sequence shown here is derived from an EMBL/GenBank/DDBJ whole genome shotgun (WGS) entry which is preliminary data.</text>
</comment>
<dbReference type="InterPro" id="IPR011333">
    <property type="entry name" value="SKP1/BTB/POZ_sf"/>
</dbReference>
<dbReference type="OrthoDB" id="3650515at2759"/>
<dbReference type="SMART" id="SM00225">
    <property type="entry name" value="BTB"/>
    <property type="match status" value="2"/>
</dbReference>
<dbReference type="EMBL" id="LAFY01005794">
    <property type="protein sequence ID" value="KJX92622.1"/>
    <property type="molecule type" value="Genomic_DNA"/>
</dbReference>
<dbReference type="Pfam" id="PF00651">
    <property type="entry name" value="BTB"/>
    <property type="match status" value="2"/>
</dbReference>
<dbReference type="PANTHER" id="PTHR47843">
    <property type="entry name" value="BTB DOMAIN-CONTAINING PROTEIN-RELATED"/>
    <property type="match status" value="1"/>
</dbReference>
<organism evidence="2 3">
    <name type="scientific">Zymoseptoria brevis</name>
    <dbReference type="NCBI Taxonomy" id="1047168"/>
    <lineage>
        <taxon>Eukaryota</taxon>
        <taxon>Fungi</taxon>
        <taxon>Dikarya</taxon>
        <taxon>Ascomycota</taxon>
        <taxon>Pezizomycotina</taxon>
        <taxon>Dothideomycetes</taxon>
        <taxon>Dothideomycetidae</taxon>
        <taxon>Mycosphaerellales</taxon>
        <taxon>Mycosphaerellaceae</taxon>
        <taxon>Zymoseptoria</taxon>
    </lineage>
</organism>